<dbReference type="InterPro" id="IPR001179">
    <property type="entry name" value="PPIase_FKBP_dom"/>
</dbReference>
<name>A0A6J2VV22_CHACN</name>
<dbReference type="GeneID" id="115817893"/>
<feature type="compositionally biased region" description="Acidic residues" evidence="3">
    <location>
        <begin position="850"/>
        <end position="861"/>
    </location>
</feature>
<comment type="catalytic activity">
    <reaction evidence="1">
        <text>[protein]-peptidylproline (omega=180) = [protein]-peptidylproline (omega=0)</text>
        <dbReference type="Rhea" id="RHEA:16237"/>
        <dbReference type="Rhea" id="RHEA-COMP:10747"/>
        <dbReference type="Rhea" id="RHEA-COMP:10748"/>
        <dbReference type="ChEBI" id="CHEBI:83833"/>
        <dbReference type="ChEBI" id="CHEBI:83834"/>
        <dbReference type="EC" id="5.2.1.8"/>
    </reaction>
</comment>
<feature type="region of interest" description="Disordered" evidence="3">
    <location>
        <begin position="841"/>
        <end position="954"/>
    </location>
</feature>
<protein>
    <recommendedName>
        <fullName evidence="1">peptidylprolyl isomerase</fullName>
        <ecNumber evidence="1">5.2.1.8</ecNumber>
    </recommendedName>
</protein>
<evidence type="ECO:0000313" key="6">
    <source>
        <dbReference type="RefSeq" id="XP_030636905.1"/>
    </source>
</evidence>
<keyword evidence="5" id="KW-1185">Reference proteome</keyword>
<dbReference type="PANTHER" id="PTHR44927:SF1">
    <property type="entry name" value="FK506-BINDING PROTEIN 15"/>
    <property type="match status" value="1"/>
</dbReference>
<dbReference type="Gene3D" id="3.10.50.40">
    <property type="match status" value="1"/>
</dbReference>
<dbReference type="InParanoid" id="A0A6J2VV22"/>
<dbReference type="Pfam" id="PF23649">
    <property type="entry name" value="FKBP15"/>
    <property type="match status" value="1"/>
</dbReference>
<keyword evidence="1" id="KW-0413">Isomerase</keyword>
<dbReference type="Proteomes" id="UP000504632">
    <property type="component" value="Chromosome 1"/>
</dbReference>
<accession>A0A6J2VV22</accession>
<feature type="compositionally biased region" description="Polar residues" evidence="3">
    <location>
        <begin position="52"/>
        <end position="62"/>
    </location>
</feature>
<dbReference type="RefSeq" id="XP_030636905.1">
    <property type="nucleotide sequence ID" value="XM_030781045.1"/>
</dbReference>
<feature type="coiled-coil region" evidence="2">
    <location>
        <begin position="679"/>
        <end position="716"/>
    </location>
</feature>
<dbReference type="CTD" id="799923"/>
<dbReference type="OrthoDB" id="77911at2759"/>
<dbReference type="GO" id="GO:0030426">
    <property type="term" value="C:growth cone"/>
    <property type="evidence" value="ECO:0007669"/>
    <property type="project" value="TreeGrafter"/>
</dbReference>
<evidence type="ECO:0000256" key="2">
    <source>
        <dbReference type="SAM" id="Coils"/>
    </source>
</evidence>
<feature type="region of interest" description="Disordered" evidence="3">
    <location>
        <begin position="358"/>
        <end position="417"/>
    </location>
</feature>
<evidence type="ECO:0000259" key="4">
    <source>
        <dbReference type="PROSITE" id="PS50059"/>
    </source>
</evidence>
<feature type="domain" description="PPIase FKBP-type" evidence="4">
    <location>
        <begin position="193"/>
        <end position="285"/>
    </location>
</feature>
<feature type="region of interest" description="Disordered" evidence="3">
    <location>
        <begin position="750"/>
        <end position="789"/>
    </location>
</feature>
<evidence type="ECO:0000256" key="1">
    <source>
        <dbReference type="PROSITE-ProRule" id="PRU00277"/>
    </source>
</evidence>
<dbReference type="PANTHER" id="PTHR44927">
    <property type="entry name" value="FK506-BINDING PROTEIN 15"/>
    <property type="match status" value="1"/>
</dbReference>
<dbReference type="InterPro" id="IPR056598">
    <property type="entry name" value="FKBP-15_dom"/>
</dbReference>
<dbReference type="EC" id="5.2.1.8" evidence="1"/>
<evidence type="ECO:0000313" key="5">
    <source>
        <dbReference type="Proteomes" id="UP000504632"/>
    </source>
</evidence>
<gene>
    <name evidence="6" type="primary">fkbp15a</name>
</gene>
<dbReference type="SUPFAM" id="SSF54534">
    <property type="entry name" value="FKBP-like"/>
    <property type="match status" value="1"/>
</dbReference>
<evidence type="ECO:0000256" key="3">
    <source>
        <dbReference type="SAM" id="MobiDB-lite"/>
    </source>
</evidence>
<dbReference type="GO" id="GO:0003755">
    <property type="term" value="F:peptidyl-prolyl cis-trans isomerase activity"/>
    <property type="evidence" value="ECO:0007669"/>
    <property type="project" value="UniProtKB-KW"/>
</dbReference>
<feature type="compositionally biased region" description="Basic and acidic residues" evidence="3">
    <location>
        <begin position="766"/>
        <end position="785"/>
    </location>
</feature>
<keyword evidence="2" id="KW-0175">Coiled coil</keyword>
<feature type="compositionally biased region" description="Low complexity" evidence="3">
    <location>
        <begin position="294"/>
        <end position="313"/>
    </location>
</feature>
<feature type="region of interest" description="Disordered" evidence="3">
    <location>
        <begin position="35"/>
        <end position="62"/>
    </location>
</feature>
<feature type="coiled-coil region" evidence="2">
    <location>
        <begin position="552"/>
        <end position="586"/>
    </location>
</feature>
<sequence>MFSEYLDGDFMSPRSGAKLASLFDLDQAESLGNDSFQFTAPKQPKKKSSSSTITGVSPQTSAPPHRVLTLLLASGAHAFRLVKGQYVREGKVGAAVLGTHITREYNILLYGNQQRQITMARIHTGFVFTVQPGNYGSFYDDQRQNWSLRFESEKGVIDFCKEVCLAKWNSRTSADTLLSQDLVQGEGQAVQTGDTLEVAFTGWLLQNHAVGRVFDSTVGRERLRPVKLGAGKVVQGWEEGMLGMQKGGRRLLIVPPSMAYGCTGIPGCVPPSSTLVYDVEIRRVKFAKAEGSDVDSAASSPSPTETTSTPANSVLTEQRELPLPVKSNSSSEQLKHSAVPRAQLVARVAKMGRPTLPFLTGAIPAQPDFSDSETEDASELVLVQRKPPATAISPPSPSPQPDPTPPRPPSCSDERHRDQTVIHQSETTGAAMSQAVDLGASCAFQPYPLSQAHNGITPVQPFGPVLLTQTVPFHAPDVTTFLMTEVGQHSAEMRLAVGRISDKVDQLAIKVDDLLKRGSPSFGLCSVSMETSMIVNSICRLDQENTCLRKEVLEKNLKVEQLNHKIQELLEQNQRCVEHNTQLLEQRSEVLQSHSQQKQACLLQAEHEKMHLAEELRSSSSLVCQLQQEAVSLQQRAAELQVQLCDALQDSQRHCTHISSLEARIEELKASGEQSHLQLRSERQQHKQMELRVRRLEEEIQDLRDEKENLDQAELEINWGRQSDSTLLEEQEQCCHAMAEQMQHEEELEETPVQQQEENAALGTRARAERLRRETRPAEVERDQNGHNSPEHVAAQVKRVTNGVFSSLKKEFSLEETYTGGMVLKLLLNSIQGETHRLLTNSEDFQPYSDSDEEEEEEELVIPDPRESVTMVEQELSLRTSETTDTPGSDGQPATTQAEPRETRGLVSEHTQAEPRETRGLVSEHTQAEPRETRGLVSEHTQAEPRETRGLVSEHTQANGPTFCGGPGPCGLGCGIPACDL</sequence>
<dbReference type="Pfam" id="PF00254">
    <property type="entry name" value="FKBP_C"/>
    <property type="match status" value="1"/>
</dbReference>
<dbReference type="AlphaFoldDB" id="A0A6J2VV22"/>
<proteinExistence type="predicted"/>
<feature type="compositionally biased region" description="Polar residues" evidence="3">
    <location>
        <begin position="877"/>
        <end position="898"/>
    </location>
</feature>
<organism evidence="5 6">
    <name type="scientific">Chanos chanos</name>
    <name type="common">Milkfish</name>
    <name type="synonym">Mugil chanos</name>
    <dbReference type="NCBI Taxonomy" id="29144"/>
    <lineage>
        <taxon>Eukaryota</taxon>
        <taxon>Metazoa</taxon>
        <taxon>Chordata</taxon>
        <taxon>Craniata</taxon>
        <taxon>Vertebrata</taxon>
        <taxon>Euteleostomi</taxon>
        <taxon>Actinopterygii</taxon>
        <taxon>Neopterygii</taxon>
        <taxon>Teleostei</taxon>
        <taxon>Ostariophysi</taxon>
        <taxon>Gonorynchiformes</taxon>
        <taxon>Chanidae</taxon>
        <taxon>Chanos</taxon>
    </lineage>
</organism>
<keyword evidence="1" id="KW-0697">Rotamase</keyword>
<dbReference type="InterPro" id="IPR046357">
    <property type="entry name" value="PPIase_dom_sf"/>
</dbReference>
<feature type="region of interest" description="Disordered" evidence="3">
    <location>
        <begin position="290"/>
        <end position="317"/>
    </location>
</feature>
<dbReference type="PROSITE" id="PS50059">
    <property type="entry name" value="FKBP_PPIASE"/>
    <property type="match status" value="1"/>
</dbReference>
<feature type="compositionally biased region" description="Pro residues" evidence="3">
    <location>
        <begin position="394"/>
        <end position="409"/>
    </location>
</feature>
<reference evidence="6" key="1">
    <citation type="submission" date="2025-08" db="UniProtKB">
        <authorList>
            <consortium name="RefSeq"/>
        </authorList>
    </citation>
    <scope>IDENTIFICATION</scope>
</reference>